<dbReference type="SUPFAM" id="SSF54373">
    <property type="entry name" value="FAD-linked reductases, C-terminal domain"/>
    <property type="match status" value="1"/>
</dbReference>
<dbReference type="AlphaFoldDB" id="A0A6C2YP69"/>
<accession>A0A6C2YP69</accession>
<comment type="cofactor">
    <cofactor evidence="1">
        <name>FAD</name>
        <dbReference type="ChEBI" id="CHEBI:57692"/>
    </cofactor>
</comment>
<dbReference type="GO" id="GO:0050660">
    <property type="term" value="F:flavin adenine dinucleotide binding"/>
    <property type="evidence" value="ECO:0007669"/>
    <property type="project" value="InterPro"/>
</dbReference>
<dbReference type="Gene3D" id="3.50.50.60">
    <property type="entry name" value="FAD/NAD(P)-binding domain"/>
    <property type="match status" value="1"/>
</dbReference>
<dbReference type="Gene3D" id="3.30.9.10">
    <property type="entry name" value="D-Amino Acid Oxidase, subunit A, domain 2"/>
    <property type="match status" value="1"/>
</dbReference>
<evidence type="ECO:0000313" key="6">
    <source>
        <dbReference type="EMBL" id="VIP03194.1"/>
    </source>
</evidence>
<gene>
    <name evidence="6" type="ORF">GMBLW1_07660</name>
</gene>
<sequence length="376" mass="41916">MIADVIVLGLGGMGSATVYELARRNLQVIGIEQFPAVHARGSSHGYTRIIREAYYEHPDYVPLVQRSMHSWQQLENQSGVSLLDRVPCVSIGPESGELIPGVRRSAAVHRLAIEDYSAVDFQAIAPMFRIPQDWRAIVEPRAGVLAVESCVRTYLHLAQQLGAELYFECPGVDWQIGSDGLITVETESATFTTRRLILTVGAWATRWLPTVPLTVMRQVQHWLPMPTDETWRTTDFPTFLLEAPNSYFYGIPQRFGSPGIKIAQHFGAPELQSPAQVDWEVREADFSPILQAVNQYLPDLQATPIASQVCMYTISPDLHFCLDQLHGAANVWFAAGFSGHGFKFAPVIAEVLADWCEFGTTQWPVEFLRTSRLAGS</sequence>
<dbReference type="GO" id="GO:0008115">
    <property type="term" value="F:sarcosine oxidase activity"/>
    <property type="evidence" value="ECO:0007669"/>
    <property type="project" value="TreeGrafter"/>
</dbReference>
<dbReference type="Proteomes" id="UP000464378">
    <property type="component" value="Chromosome"/>
</dbReference>
<dbReference type="FunCoup" id="A0A6C2YP69">
    <property type="interactions" value="297"/>
</dbReference>
<reference evidence="6" key="1">
    <citation type="submission" date="2019-04" db="EMBL/GenBank/DDBJ databases">
        <authorList>
            <consortium name="Science for Life Laboratories"/>
        </authorList>
    </citation>
    <scope>NUCLEOTIDE SEQUENCE</scope>
    <source>
        <strain evidence="6">MBLW1</strain>
    </source>
</reference>
<dbReference type="NCBIfam" id="NF008425">
    <property type="entry name" value="PRK11259.1"/>
    <property type="match status" value="1"/>
</dbReference>
<dbReference type="EMBL" id="LR586016">
    <property type="protein sequence ID" value="VIP03194.1"/>
    <property type="molecule type" value="Genomic_DNA"/>
</dbReference>
<evidence type="ECO:0000256" key="1">
    <source>
        <dbReference type="ARBA" id="ARBA00001974"/>
    </source>
</evidence>
<evidence type="ECO:0000256" key="4">
    <source>
        <dbReference type="ARBA" id="ARBA00023002"/>
    </source>
</evidence>
<keyword evidence="3" id="KW-0274">FAD</keyword>
<dbReference type="InterPro" id="IPR045170">
    <property type="entry name" value="MTOX"/>
</dbReference>
<dbReference type="InterPro" id="IPR006076">
    <property type="entry name" value="FAD-dep_OxRdtase"/>
</dbReference>
<dbReference type="InterPro" id="IPR036188">
    <property type="entry name" value="FAD/NAD-bd_sf"/>
</dbReference>
<dbReference type="SUPFAM" id="SSF51905">
    <property type="entry name" value="FAD/NAD(P)-binding domain"/>
    <property type="match status" value="1"/>
</dbReference>
<organism evidence="6">
    <name type="scientific">Tuwongella immobilis</name>
    <dbReference type="NCBI Taxonomy" id="692036"/>
    <lineage>
        <taxon>Bacteria</taxon>
        <taxon>Pseudomonadati</taxon>
        <taxon>Planctomycetota</taxon>
        <taxon>Planctomycetia</taxon>
        <taxon>Gemmatales</taxon>
        <taxon>Gemmataceae</taxon>
        <taxon>Tuwongella</taxon>
    </lineage>
</organism>
<dbReference type="InParanoid" id="A0A6C2YP69"/>
<dbReference type="PANTHER" id="PTHR10961">
    <property type="entry name" value="PEROXISOMAL SARCOSINE OXIDASE"/>
    <property type="match status" value="1"/>
</dbReference>
<dbReference type="PANTHER" id="PTHR10961:SF7">
    <property type="entry name" value="FAD DEPENDENT OXIDOREDUCTASE DOMAIN-CONTAINING PROTEIN"/>
    <property type="match status" value="1"/>
</dbReference>
<keyword evidence="2" id="KW-0285">Flavoprotein</keyword>
<evidence type="ECO:0000259" key="5">
    <source>
        <dbReference type="Pfam" id="PF01266"/>
    </source>
</evidence>
<dbReference type="KEGG" id="tim:GMBLW1_07660"/>
<proteinExistence type="predicted"/>
<evidence type="ECO:0000313" key="7">
    <source>
        <dbReference type="Proteomes" id="UP000464378"/>
    </source>
</evidence>
<protein>
    <recommendedName>
        <fullName evidence="5">FAD dependent oxidoreductase domain-containing protein</fullName>
    </recommendedName>
</protein>
<name>A0A6C2YP69_9BACT</name>
<feature type="domain" description="FAD dependent oxidoreductase" evidence="5">
    <location>
        <begin position="4"/>
        <end position="355"/>
    </location>
</feature>
<keyword evidence="4" id="KW-0560">Oxidoreductase</keyword>
<dbReference type="Pfam" id="PF01266">
    <property type="entry name" value="DAO"/>
    <property type="match status" value="1"/>
</dbReference>
<evidence type="ECO:0000256" key="3">
    <source>
        <dbReference type="ARBA" id="ARBA00022827"/>
    </source>
</evidence>
<keyword evidence="7" id="KW-1185">Reference proteome</keyword>
<dbReference type="EMBL" id="LR593887">
    <property type="protein sequence ID" value="VTS03669.1"/>
    <property type="molecule type" value="Genomic_DNA"/>
</dbReference>
<evidence type="ECO:0000256" key="2">
    <source>
        <dbReference type="ARBA" id="ARBA00022630"/>
    </source>
</evidence>